<feature type="compositionally biased region" description="Polar residues" evidence="1">
    <location>
        <begin position="37"/>
        <end position="57"/>
    </location>
</feature>
<feature type="compositionally biased region" description="Polar residues" evidence="1">
    <location>
        <begin position="79"/>
        <end position="88"/>
    </location>
</feature>
<feature type="compositionally biased region" description="Acidic residues" evidence="1">
    <location>
        <begin position="59"/>
        <end position="73"/>
    </location>
</feature>
<name>A0A9P4J409_9PEZI</name>
<feature type="compositionally biased region" description="Basic and acidic residues" evidence="1">
    <location>
        <begin position="8"/>
        <end position="29"/>
    </location>
</feature>
<accession>A0A9P4J409</accession>
<dbReference type="AlphaFoldDB" id="A0A9P4J409"/>
<gene>
    <name evidence="2" type="ORF">K461DRAFT_106313</name>
</gene>
<dbReference type="Proteomes" id="UP000799439">
    <property type="component" value="Unassembled WGS sequence"/>
</dbReference>
<feature type="region of interest" description="Disordered" evidence="1">
    <location>
        <begin position="1"/>
        <end position="95"/>
    </location>
</feature>
<proteinExistence type="predicted"/>
<evidence type="ECO:0000256" key="1">
    <source>
        <dbReference type="SAM" id="MobiDB-lite"/>
    </source>
</evidence>
<evidence type="ECO:0000313" key="2">
    <source>
        <dbReference type="EMBL" id="KAF2155017.1"/>
    </source>
</evidence>
<dbReference type="EMBL" id="ML996083">
    <property type="protein sequence ID" value="KAF2155017.1"/>
    <property type="molecule type" value="Genomic_DNA"/>
</dbReference>
<organism evidence="2 3">
    <name type="scientific">Myriangium duriaei CBS 260.36</name>
    <dbReference type="NCBI Taxonomy" id="1168546"/>
    <lineage>
        <taxon>Eukaryota</taxon>
        <taxon>Fungi</taxon>
        <taxon>Dikarya</taxon>
        <taxon>Ascomycota</taxon>
        <taxon>Pezizomycotina</taxon>
        <taxon>Dothideomycetes</taxon>
        <taxon>Dothideomycetidae</taxon>
        <taxon>Myriangiales</taxon>
        <taxon>Myriangiaceae</taxon>
        <taxon>Myriangium</taxon>
    </lineage>
</organism>
<evidence type="ECO:0000313" key="3">
    <source>
        <dbReference type="Proteomes" id="UP000799439"/>
    </source>
</evidence>
<sequence>MSTEEELNQSHDEDDHGDTGKSKDSQKNEDDPDDSSGESTPTESTATENLSTMTNVSEEGGDGEGEKDDEGPSDIEYQIYTTSGQSIEEQMKENE</sequence>
<protein>
    <submittedName>
        <fullName evidence="2">Uncharacterized protein</fullName>
    </submittedName>
</protein>
<keyword evidence="3" id="KW-1185">Reference proteome</keyword>
<reference evidence="2" key="1">
    <citation type="journal article" date="2020" name="Stud. Mycol.">
        <title>101 Dothideomycetes genomes: a test case for predicting lifestyles and emergence of pathogens.</title>
        <authorList>
            <person name="Haridas S."/>
            <person name="Albert R."/>
            <person name="Binder M."/>
            <person name="Bloem J."/>
            <person name="Labutti K."/>
            <person name="Salamov A."/>
            <person name="Andreopoulos B."/>
            <person name="Baker S."/>
            <person name="Barry K."/>
            <person name="Bills G."/>
            <person name="Bluhm B."/>
            <person name="Cannon C."/>
            <person name="Castanera R."/>
            <person name="Culley D."/>
            <person name="Daum C."/>
            <person name="Ezra D."/>
            <person name="Gonzalez J."/>
            <person name="Henrissat B."/>
            <person name="Kuo A."/>
            <person name="Liang C."/>
            <person name="Lipzen A."/>
            <person name="Lutzoni F."/>
            <person name="Magnuson J."/>
            <person name="Mondo S."/>
            <person name="Nolan M."/>
            <person name="Ohm R."/>
            <person name="Pangilinan J."/>
            <person name="Park H.-J."/>
            <person name="Ramirez L."/>
            <person name="Alfaro M."/>
            <person name="Sun H."/>
            <person name="Tritt A."/>
            <person name="Yoshinaga Y."/>
            <person name="Zwiers L.-H."/>
            <person name="Turgeon B."/>
            <person name="Goodwin S."/>
            <person name="Spatafora J."/>
            <person name="Crous P."/>
            <person name="Grigoriev I."/>
        </authorList>
    </citation>
    <scope>NUCLEOTIDE SEQUENCE</scope>
    <source>
        <strain evidence="2">CBS 260.36</strain>
    </source>
</reference>
<comment type="caution">
    <text evidence="2">The sequence shown here is derived from an EMBL/GenBank/DDBJ whole genome shotgun (WGS) entry which is preliminary data.</text>
</comment>